<evidence type="ECO:0000256" key="1">
    <source>
        <dbReference type="SAM" id="Coils"/>
    </source>
</evidence>
<keyword evidence="4" id="KW-1185">Reference proteome</keyword>
<feature type="compositionally biased region" description="Basic and acidic residues" evidence="2">
    <location>
        <begin position="404"/>
        <end position="414"/>
    </location>
</feature>
<dbReference type="Proteomes" id="UP001164746">
    <property type="component" value="Chromosome 2"/>
</dbReference>
<dbReference type="SUPFAM" id="SSF63825">
    <property type="entry name" value="YWTD domain"/>
    <property type="match status" value="1"/>
</dbReference>
<protein>
    <submittedName>
        <fullName evidence="3">Uncharacterized protein</fullName>
    </submittedName>
</protein>
<keyword evidence="1" id="KW-0175">Coiled coil</keyword>
<feature type="coiled-coil region" evidence="1">
    <location>
        <begin position="242"/>
        <end position="309"/>
    </location>
</feature>
<reference evidence="3" key="1">
    <citation type="submission" date="2022-11" db="EMBL/GenBank/DDBJ databases">
        <title>Centuries of genome instability and evolution in soft-shell clam transmissible cancer (bioRxiv).</title>
        <authorList>
            <person name="Hart S.F.M."/>
            <person name="Yonemitsu M.A."/>
            <person name="Giersch R.M."/>
            <person name="Beal B.F."/>
            <person name="Arriagada G."/>
            <person name="Davis B.W."/>
            <person name="Ostrander E.A."/>
            <person name="Goff S.P."/>
            <person name="Metzger M.J."/>
        </authorList>
    </citation>
    <scope>NUCLEOTIDE SEQUENCE</scope>
    <source>
        <strain evidence="3">MELC-2E11</strain>
        <tissue evidence="3">Siphon/mantle</tissue>
    </source>
</reference>
<accession>A0ABY7DH70</accession>
<evidence type="ECO:0000313" key="4">
    <source>
        <dbReference type="Proteomes" id="UP001164746"/>
    </source>
</evidence>
<feature type="coiled-coil region" evidence="1">
    <location>
        <begin position="5"/>
        <end position="54"/>
    </location>
</feature>
<dbReference type="EMBL" id="CP111013">
    <property type="protein sequence ID" value="WAQ95665.1"/>
    <property type="molecule type" value="Genomic_DNA"/>
</dbReference>
<gene>
    <name evidence="3" type="ORF">MAR_028355</name>
</gene>
<name>A0ABY7DH70_MYAAR</name>
<evidence type="ECO:0000256" key="2">
    <source>
        <dbReference type="SAM" id="MobiDB-lite"/>
    </source>
</evidence>
<evidence type="ECO:0000313" key="3">
    <source>
        <dbReference type="EMBL" id="WAQ95665.1"/>
    </source>
</evidence>
<organism evidence="3 4">
    <name type="scientific">Mya arenaria</name>
    <name type="common">Soft-shell clam</name>
    <dbReference type="NCBI Taxonomy" id="6604"/>
    <lineage>
        <taxon>Eukaryota</taxon>
        <taxon>Metazoa</taxon>
        <taxon>Spiralia</taxon>
        <taxon>Lophotrochozoa</taxon>
        <taxon>Mollusca</taxon>
        <taxon>Bivalvia</taxon>
        <taxon>Autobranchia</taxon>
        <taxon>Heteroconchia</taxon>
        <taxon>Euheterodonta</taxon>
        <taxon>Imparidentia</taxon>
        <taxon>Neoheterodontei</taxon>
        <taxon>Myida</taxon>
        <taxon>Myoidea</taxon>
        <taxon>Myidae</taxon>
        <taxon>Mya</taxon>
    </lineage>
</organism>
<sequence length="708" mass="80516">MSCKENEVKKRMEKIQSGKERLELEINATFDRLKEKLEEMRGNTLQELADAEKILNSKDSCGKLWFEEYDHYEPINVDNKKPEHYGSEDYYELKAGAKTDTDICTTDGKDGPPPKSETPTPEVTELAKNKNHSYILSDHSDIQKTPEFVEIIFTSHGLVLLDSANGVLVLSDDKDGKIKNVMKLPFTPETCFITDTNQAIVTTRSSEKTEALTVTFIELEKKEKDKCFIKCISVRNQMSCKENEVKKRMEKIHSSKERLELEINATFDRLKEKLEEMRGNTLQELADVESKMSNKYKQIKEKIEGFRENIKTVFDSVEAGNVQKLKKQLEKTEVEMLTTCEIPSEMKAKYSFSKNILEILNSKESCGRLRFEEYHYYEPINLENQKTEPYGSEDYYEFKAGANTDKDKSTKDGQDGPPPKSETPTPEVTELAKYKSHSYSLSDHSDFQKTPEFVEIILTSHGLVLLDSANGVLVLSDDKNGKIKNVVKVPFTLECITGVSSDRIAVLGKTKAETCIRVYKSSLNGLKEKPKESFKIVDGSKCVGLDFDNKKKLFVVNFVDKLLFIKPNGKLNYTSALDNPFKKSDMKSVYDSEGNRVYTVYPSEQACLCYSLQENKCLWKREEKGKRSDFSPSNLALHGNKLYIVSDRVLLSLSMDTGESSSDKEIERRSLSILACFITDTNQAILTTRSSEKTEALTVTFIELEKKG</sequence>
<proteinExistence type="predicted"/>
<feature type="region of interest" description="Disordered" evidence="2">
    <location>
        <begin position="402"/>
        <end position="427"/>
    </location>
</feature>